<dbReference type="RefSeq" id="WP_106600618.1">
    <property type="nucleotide sequence ID" value="NZ_PYGK01000001.1"/>
</dbReference>
<accession>A0A2P8GQ56</accession>
<gene>
    <name evidence="2" type="ORF">CLV42_101868</name>
</gene>
<organism evidence="2 3">
    <name type="scientific">Chitinophaga ginsengisoli</name>
    <dbReference type="NCBI Taxonomy" id="363837"/>
    <lineage>
        <taxon>Bacteria</taxon>
        <taxon>Pseudomonadati</taxon>
        <taxon>Bacteroidota</taxon>
        <taxon>Chitinophagia</taxon>
        <taxon>Chitinophagales</taxon>
        <taxon>Chitinophagaceae</taxon>
        <taxon>Chitinophaga</taxon>
    </lineage>
</organism>
<dbReference type="EMBL" id="PYGK01000001">
    <property type="protein sequence ID" value="PSL36099.1"/>
    <property type="molecule type" value="Genomic_DNA"/>
</dbReference>
<dbReference type="Proteomes" id="UP000240978">
    <property type="component" value="Unassembled WGS sequence"/>
</dbReference>
<name>A0A2P8GQ56_9BACT</name>
<protein>
    <recommendedName>
        <fullName evidence="4">IPT/TIG domain-containing protein</fullName>
    </recommendedName>
</protein>
<evidence type="ECO:0000313" key="3">
    <source>
        <dbReference type="Proteomes" id="UP000240978"/>
    </source>
</evidence>
<dbReference type="AlphaFoldDB" id="A0A2P8GQ56"/>
<sequence>MKKARIALATIALMAVVGGAFAFKAMRTGLAFYTTTNSYSTFGTLYSAAAPFVGPHLVSFITPNGATNADAVSVTGTTVGGPITLTQVGGTATITIPRWTGPTYATRTTLAN</sequence>
<feature type="signal peptide" evidence="1">
    <location>
        <begin position="1"/>
        <end position="22"/>
    </location>
</feature>
<keyword evidence="1" id="KW-0732">Signal</keyword>
<dbReference type="OrthoDB" id="681110at2"/>
<feature type="chain" id="PRO_5015189654" description="IPT/TIG domain-containing protein" evidence="1">
    <location>
        <begin position="23"/>
        <end position="112"/>
    </location>
</feature>
<evidence type="ECO:0000313" key="2">
    <source>
        <dbReference type="EMBL" id="PSL36099.1"/>
    </source>
</evidence>
<evidence type="ECO:0008006" key="4">
    <source>
        <dbReference type="Google" id="ProtNLM"/>
    </source>
</evidence>
<reference evidence="2 3" key="1">
    <citation type="submission" date="2018-03" db="EMBL/GenBank/DDBJ databases">
        <title>Genomic Encyclopedia of Archaeal and Bacterial Type Strains, Phase II (KMG-II): from individual species to whole genera.</title>
        <authorList>
            <person name="Goeker M."/>
        </authorList>
    </citation>
    <scope>NUCLEOTIDE SEQUENCE [LARGE SCALE GENOMIC DNA]</scope>
    <source>
        <strain evidence="2 3">DSM 18107</strain>
    </source>
</reference>
<comment type="caution">
    <text evidence="2">The sequence shown here is derived from an EMBL/GenBank/DDBJ whole genome shotgun (WGS) entry which is preliminary data.</text>
</comment>
<evidence type="ECO:0000256" key="1">
    <source>
        <dbReference type="SAM" id="SignalP"/>
    </source>
</evidence>
<proteinExistence type="predicted"/>
<keyword evidence="3" id="KW-1185">Reference proteome</keyword>